<comment type="caution">
    <text evidence="3">The sequence shown here is derived from an EMBL/GenBank/DDBJ whole genome shotgun (WGS) entry which is preliminary data.</text>
</comment>
<dbReference type="PANTHER" id="PTHR42852">
    <property type="entry name" value="THIOL:DISULFIDE INTERCHANGE PROTEIN DSBE"/>
    <property type="match status" value="1"/>
</dbReference>
<dbReference type="eggNOG" id="COG0526">
    <property type="taxonomic scope" value="Bacteria"/>
</dbReference>
<dbReference type="EMBL" id="AEUZ02000001">
    <property type="protein sequence ID" value="EHJ57563.1"/>
    <property type="molecule type" value="Genomic_DNA"/>
</dbReference>
<keyword evidence="4" id="KW-1185">Reference proteome</keyword>
<dbReference type="InterPro" id="IPR036249">
    <property type="entry name" value="Thioredoxin-like_sf"/>
</dbReference>
<dbReference type="PANTHER" id="PTHR42852:SF17">
    <property type="entry name" value="THIOREDOXIN-LIKE PROTEIN HI_1115"/>
    <property type="match status" value="1"/>
</dbReference>
<evidence type="ECO:0000256" key="1">
    <source>
        <dbReference type="SAM" id="Phobius"/>
    </source>
</evidence>
<dbReference type="InterPro" id="IPR050553">
    <property type="entry name" value="Thioredoxin_ResA/DsbE_sf"/>
</dbReference>
<dbReference type="InterPro" id="IPR013740">
    <property type="entry name" value="Redoxin"/>
</dbReference>
<sequence>MKKYKNLTILLIGLMLIIFSFFILNNKLTKHKDKTVTSNSVSSSYSNKESVRQELIDATLKKSDGTELHLQEFNDKPIFIVEWASWCPHCQKELPVIENLYQKYKDKIHFVMVNATDGQKETSASAKLYIETKKFTFPYYLDEKLSFAKQMNITEVPTMLFSTKSGQVLKTVKEEISQTDLEKELLSLISHQ</sequence>
<dbReference type="AlphaFoldDB" id="G5KI41"/>
<gene>
    <name evidence="3" type="ORF">STRUR_0323</name>
</gene>
<dbReference type="STRING" id="764291.STRUR_0323"/>
<reference evidence="3 4" key="1">
    <citation type="journal article" date="2014" name="Int. J. Syst. Evol. Microbiol.">
        <title>Phylogenomics and the dynamic genome evolution of the genus Streptococcus.</title>
        <authorList>
            <consortium name="The Broad Institute Genome Sequencing Platform"/>
            <person name="Richards V.P."/>
            <person name="Palmer S.R."/>
            <person name="Pavinski Bitar P.D."/>
            <person name="Qin X."/>
            <person name="Weinstock G.M."/>
            <person name="Highlander S.K."/>
            <person name="Town C.D."/>
            <person name="Burne R.A."/>
            <person name="Stanhope M.J."/>
        </authorList>
    </citation>
    <scope>NUCLEOTIDE SEQUENCE [LARGE SCALE GENOMIC DNA]</scope>
    <source>
        <strain evidence="3 4">2285-97</strain>
    </source>
</reference>
<name>G5KI41_9STRE</name>
<feature type="transmembrane region" description="Helical" evidence="1">
    <location>
        <begin position="6"/>
        <end position="24"/>
    </location>
</feature>
<protein>
    <submittedName>
        <fullName evidence="3">Redoxin</fullName>
    </submittedName>
</protein>
<keyword evidence="1" id="KW-0472">Membrane</keyword>
<dbReference type="GO" id="GO:0016491">
    <property type="term" value="F:oxidoreductase activity"/>
    <property type="evidence" value="ECO:0007669"/>
    <property type="project" value="InterPro"/>
</dbReference>
<dbReference type="Pfam" id="PF08534">
    <property type="entry name" value="Redoxin"/>
    <property type="match status" value="1"/>
</dbReference>
<evidence type="ECO:0000313" key="3">
    <source>
        <dbReference type="EMBL" id="EHJ57563.1"/>
    </source>
</evidence>
<keyword evidence="1" id="KW-1133">Transmembrane helix</keyword>
<dbReference type="RefSeq" id="WP_006740266.1">
    <property type="nucleotide sequence ID" value="NZ_AEUZ02000001.1"/>
</dbReference>
<organism evidence="3 4">
    <name type="scientific">Streptococcus urinalis 2285-97</name>
    <dbReference type="NCBI Taxonomy" id="764291"/>
    <lineage>
        <taxon>Bacteria</taxon>
        <taxon>Bacillati</taxon>
        <taxon>Bacillota</taxon>
        <taxon>Bacilli</taxon>
        <taxon>Lactobacillales</taxon>
        <taxon>Streptococcaceae</taxon>
        <taxon>Streptococcus</taxon>
    </lineage>
</organism>
<dbReference type="Gene3D" id="3.40.30.10">
    <property type="entry name" value="Glutaredoxin"/>
    <property type="match status" value="1"/>
</dbReference>
<keyword evidence="1" id="KW-0812">Transmembrane</keyword>
<feature type="domain" description="Thioredoxin" evidence="2">
    <location>
        <begin position="49"/>
        <end position="190"/>
    </location>
</feature>
<evidence type="ECO:0000313" key="4">
    <source>
        <dbReference type="Proteomes" id="UP000005388"/>
    </source>
</evidence>
<dbReference type="Proteomes" id="UP000005388">
    <property type="component" value="Unassembled WGS sequence"/>
</dbReference>
<evidence type="ECO:0000259" key="2">
    <source>
        <dbReference type="PROSITE" id="PS51352"/>
    </source>
</evidence>
<dbReference type="CDD" id="cd02966">
    <property type="entry name" value="TlpA_like_family"/>
    <property type="match status" value="1"/>
</dbReference>
<dbReference type="PROSITE" id="PS51352">
    <property type="entry name" value="THIOREDOXIN_2"/>
    <property type="match status" value="1"/>
</dbReference>
<accession>G5KI41</accession>
<dbReference type="SUPFAM" id="SSF52833">
    <property type="entry name" value="Thioredoxin-like"/>
    <property type="match status" value="1"/>
</dbReference>
<proteinExistence type="predicted"/>
<dbReference type="InterPro" id="IPR013766">
    <property type="entry name" value="Thioredoxin_domain"/>
</dbReference>